<dbReference type="KEGG" id="pla:Plav_1489"/>
<dbReference type="PROSITE" id="PS50075">
    <property type="entry name" value="CARRIER"/>
    <property type="match status" value="1"/>
</dbReference>
<dbReference type="Pfam" id="PF00550">
    <property type="entry name" value="PP-binding"/>
    <property type="match status" value="1"/>
</dbReference>
<comment type="pathway">
    <text evidence="3">Lipid metabolism; fatty acid biosynthesis.</text>
</comment>
<reference evidence="5 6" key="1">
    <citation type="journal article" date="2011" name="Stand. Genomic Sci.">
        <title>Complete genome sequence of Parvibaculum lavamentivorans type strain (DS-1(T)).</title>
        <authorList>
            <person name="Schleheck D."/>
            <person name="Weiss M."/>
            <person name="Pitluck S."/>
            <person name="Bruce D."/>
            <person name="Land M.L."/>
            <person name="Han S."/>
            <person name="Saunders E."/>
            <person name="Tapia R."/>
            <person name="Detter C."/>
            <person name="Brettin T."/>
            <person name="Han J."/>
            <person name="Woyke T."/>
            <person name="Goodwin L."/>
            <person name="Pennacchio L."/>
            <person name="Nolan M."/>
            <person name="Cook A.M."/>
            <person name="Kjelleberg S."/>
            <person name="Thomas T."/>
        </authorList>
    </citation>
    <scope>NUCLEOTIDE SEQUENCE [LARGE SCALE GENOMIC DNA]</scope>
    <source>
        <strain evidence="6">DS-1 / DSM 13023 / NCIMB 13966</strain>
    </source>
</reference>
<dbReference type="STRING" id="402881.Plav_1489"/>
<feature type="modified residue" description="O-(pantetheine 4'-phosphoryl)serine" evidence="3">
    <location>
        <position position="39"/>
    </location>
</feature>
<comment type="subcellular location">
    <subcellularLocation>
        <location evidence="3">Cytoplasm</location>
    </subcellularLocation>
</comment>
<keyword evidence="6" id="KW-1185">Reference proteome</keyword>
<accession>A7HT76</accession>
<protein>
    <recommendedName>
        <fullName evidence="3">Acyl carrier protein</fullName>
        <shortName evidence="3">ACP</shortName>
    </recommendedName>
</protein>
<dbReference type="GO" id="GO:0005737">
    <property type="term" value="C:cytoplasm"/>
    <property type="evidence" value="ECO:0007669"/>
    <property type="project" value="UniProtKB-SubCell"/>
</dbReference>
<gene>
    <name evidence="3" type="primary">acpP</name>
    <name evidence="5" type="ordered locus">Plav_1489</name>
</gene>
<proteinExistence type="inferred from homology"/>
<dbReference type="RefSeq" id="WP_012110393.1">
    <property type="nucleotide sequence ID" value="NC_009719.1"/>
</dbReference>
<keyword evidence="3" id="KW-0443">Lipid metabolism</keyword>
<evidence type="ECO:0000313" key="6">
    <source>
        <dbReference type="Proteomes" id="UP000006377"/>
    </source>
</evidence>
<evidence type="ECO:0000256" key="3">
    <source>
        <dbReference type="HAMAP-Rule" id="MF_01217"/>
    </source>
</evidence>
<dbReference type="OrthoDB" id="3392378at2"/>
<keyword evidence="3" id="KW-0444">Lipid biosynthesis</keyword>
<dbReference type="eggNOG" id="COG0236">
    <property type="taxonomic scope" value="Bacteria"/>
</dbReference>
<evidence type="ECO:0000313" key="5">
    <source>
        <dbReference type="EMBL" id="ABS63109.1"/>
    </source>
</evidence>
<keyword evidence="3" id="KW-0276">Fatty acid metabolism</keyword>
<organism evidence="5 6">
    <name type="scientific">Parvibaculum lavamentivorans (strain DS-1 / DSM 13023 / NCIMB 13966)</name>
    <dbReference type="NCBI Taxonomy" id="402881"/>
    <lineage>
        <taxon>Bacteria</taxon>
        <taxon>Pseudomonadati</taxon>
        <taxon>Pseudomonadota</taxon>
        <taxon>Alphaproteobacteria</taxon>
        <taxon>Hyphomicrobiales</taxon>
        <taxon>Parvibaculaceae</taxon>
        <taxon>Parvibaculum</taxon>
    </lineage>
</organism>
<dbReference type="InterPro" id="IPR003231">
    <property type="entry name" value="ACP"/>
</dbReference>
<comment type="similarity">
    <text evidence="3">Belongs to the acyl carrier protein (ACP) family.</text>
</comment>
<keyword evidence="1 3" id="KW-0596">Phosphopantetheine</keyword>
<dbReference type="Gene3D" id="1.10.1200.10">
    <property type="entry name" value="ACP-like"/>
    <property type="match status" value="1"/>
</dbReference>
<dbReference type="GO" id="GO:0000036">
    <property type="term" value="F:acyl carrier activity"/>
    <property type="evidence" value="ECO:0007669"/>
    <property type="project" value="UniProtKB-UniRule"/>
</dbReference>
<dbReference type="Proteomes" id="UP000006377">
    <property type="component" value="Chromosome"/>
</dbReference>
<dbReference type="HAMAP" id="MF_01217">
    <property type="entry name" value="Acyl_carrier"/>
    <property type="match status" value="1"/>
</dbReference>
<name>A7HT76_PARL1</name>
<dbReference type="NCBIfam" id="NF003757">
    <property type="entry name" value="PRK05350.1"/>
    <property type="match status" value="1"/>
</dbReference>
<dbReference type="HOGENOM" id="CLU_108696_5_4_5"/>
<evidence type="ECO:0000259" key="4">
    <source>
        <dbReference type="PROSITE" id="PS50075"/>
    </source>
</evidence>
<sequence length="83" mass="9583">MNRDEIYEKLKGFLIELFEIPEERISLDAHLSDDLDLDSIDAVDLILKLQEFIGRKVSAEQFRSVRTVRDVIDQVHELLGQAA</sequence>
<dbReference type="InterPro" id="IPR009081">
    <property type="entry name" value="PP-bd_ACP"/>
</dbReference>
<comment type="function">
    <text evidence="3">Carrier of the growing fatty acid chain in fatty acid biosynthesis.</text>
</comment>
<dbReference type="UniPathway" id="UPA00094"/>
<feature type="domain" description="Carrier" evidence="4">
    <location>
        <begin position="1"/>
        <end position="79"/>
    </location>
</feature>
<dbReference type="EMBL" id="CP000774">
    <property type="protein sequence ID" value="ABS63109.1"/>
    <property type="molecule type" value="Genomic_DNA"/>
</dbReference>
<evidence type="ECO:0000256" key="1">
    <source>
        <dbReference type="ARBA" id="ARBA00022450"/>
    </source>
</evidence>
<evidence type="ECO:0000256" key="2">
    <source>
        <dbReference type="ARBA" id="ARBA00022553"/>
    </source>
</evidence>
<keyword evidence="3" id="KW-0963">Cytoplasm</keyword>
<comment type="PTM">
    <text evidence="3">4'-phosphopantetheine is transferred from CoA to a specific serine of apo-ACP by AcpS. This modification is essential for activity because fatty acids are bound in thioester linkage to the sulfhydryl of the prosthetic group.</text>
</comment>
<dbReference type="SUPFAM" id="SSF47336">
    <property type="entry name" value="ACP-like"/>
    <property type="match status" value="1"/>
</dbReference>
<keyword evidence="2 3" id="KW-0597">Phosphoprotein</keyword>
<keyword evidence="3" id="KW-0275">Fatty acid biosynthesis</keyword>
<dbReference type="AlphaFoldDB" id="A7HT76"/>
<dbReference type="InterPro" id="IPR036736">
    <property type="entry name" value="ACP-like_sf"/>
</dbReference>